<dbReference type="GO" id="GO:0015171">
    <property type="term" value="F:amino acid transmembrane transporter activity"/>
    <property type="evidence" value="ECO:0007669"/>
    <property type="project" value="TreeGrafter"/>
</dbReference>
<evidence type="ECO:0000256" key="4">
    <source>
        <dbReference type="ARBA" id="ARBA00022989"/>
    </source>
</evidence>
<comment type="caution">
    <text evidence="7">The sequence shown here is derived from an EMBL/GenBank/DDBJ whole genome shotgun (WGS) entry which is preliminary data.</text>
</comment>
<dbReference type="RefSeq" id="WP_111347626.1">
    <property type="nucleotide sequence ID" value="NZ_QHHQ01000003.1"/>
</dbReference>
<comment type="subcellular location">
    <subcellularLocation>
        <location evidence="1">Cell membrane</location>
        <topology evidence="1">Multi-pass membrane protein</topology>
    </subcellularLocation>
</comment>
<evidence type="ECO:0000313" key="8">
    <source>
        <dbReference type="Proteomes" id="UP000249590"/>
    </source>
</evidence>
<keyword evidence="8" id="KW-1185">Reference proteome</keyword>
<gene>
    <name evidence="7" type="ORF">DLJ53_17745</name>
</gene>
<feature type="transmembrane region" description="Helical" evidence="6">
    <location>
        <begin position="147"/>
        <end position="167"/>
    </location>
</feature>
<name>A0A8B2NRX5_9HYPH</name>
<dbReference type="GO" id="GO:0005886">
    <property type="term" value="C:plasma membrane"/>
    <property type="evidence" value="ECO:0007669"/>
    <property type="project" value="UniProtKB-SubCell"/>
</dbReference>
<sequence>MDAATLAAVAMLWTAAAMMPGPNFLIVATTAVQSGRHHALVTVGGVVLAVCIWATAGYLGISTLFALAPWLYATLKLAGGIYLIVVGITLLRASGRKGASAPAPEVAVTRRLSRSFVTGFVVNMSNPKTAIFMASIFATVLPAHAPVSLGVTTIMLTTAISTLWYGFVAVVMSRPAVQRFYRDRRAWVTRAAGGLFTLFGVKVAAWG</sequence>
<keyword evidence="3 6" id="KW-0812">Transmembrane</keyword>
<feature type="transmembrane region" description="Helical" evidence="6">
    <location>
        <begin position="6"/>
        <end position="27"/>
    </location>
</feature>
<dbReference type="EMBL" id="QHHQ01000003">
    <property type="protein sequence ID" value="RAI01060.1"/>
    <property type="molecule type" value="Genomic_DNA"/>
</dbReference>
<dbReference type="PANTHER" id="PTHR30086:SF19">
    <property type="entry name" value="THREONINE EFFLUX PROTEIN"/>
    <property type="match status" value="1"/>
</dbReference>
<evidence type="ECO:0000256" key="6">
    <source>
        <dbReference type="SAM" id="Phobius"/>
    </source>
</evidence>
<keyword evidence="4 6" id="KW-1133">Transmembrane helix</keyword>
<proteinExistence type="predicted"/>
<evidence type="ECO:0000256" key="5">
    <source>
        <dbReference type="ARBA" id="ARBA00023136"/>
    </source>
</evidence>
<reference evidence="7 8" key="1">
    <citation type="submission" date="2018-05" db="EMBL/GenBank/DDBJ databases">
        <title>Acuticoccus sediminis sp. nov., isolated from deep-sea sediment of Indian Ocean.</title>
        <authorList>
            <person name="Liu X."/>
            <person name="Lai Q."/>
            <person name="Du Y."/>
            <person name="Sun F."/>
            <person name="Zhang X."/>
            <person name="Wang S."/>
            <person name="Shao Z."/>
        </authorList>
    </citation>
    <scope>NUCLEOTIDE SEQUENCE [LARGE SCALE GENOMIC DNA]</scope>
    <source>
        <strain evidence="7 8">PTG4-2</strain>
    </source>
</reference>
<feature type="transmembrane region" description="Helical" evidence="6">
    <location>
        <begin position="39"/>
        <end position="61"/>
    </location>
</feature>
<keyword evidence="2" id="KW-1003">Cell membrane</keyword>
<dbReference type="Pfam" id="PF01810">
    <property type="entry name" value="LysE"/>
    <property type="match status" value="1"/>
</dbReference>
<protein>
    <submittedName>
        <fullName evidence="7">Lysine transporter LysE</fullName>
    </submittedName>
</protein>
<organism evidence="7 8">
    <name type="scientific">Acuticoccus sediminis</name>
    <dbReference type="NCBI Taxonomy" id="2184697"/>
    <lineage>
        <taxon>Bacteria</taxon>
        <taxon>Pseudomonadati</taxon>
        <taxon>Pseudomonadota</taxon>
        <taxon>Alphaproteobacteria</taxon>
        <taxon>Hyphomicrobiales</taxon>
        <taxon>Amorphaceae</taxon>
        <taxon>Acuticoccus</taxon>
    </lineage>
</organism>
<dbReference type="AlphaFoldDB" id="A0A8B2NRX5"/>
<dbReference type="PANTHER" id="PTHR30086">
    <property type="entry name" value="ARGININE EXPORTER PROTEIN ARGO"/>
    <property type="match status" value="1"/>
</dbReference>
<dbReference type="OrthoDB" id="9804822at2"/>
<evidence type="ECO:0000256" key="3">
    <source>
        <dbReference type="ARBA" id="ARBA00022692"/>
    </source>
</evidence>
<evidence type="ECO:0000313" key="7">
    <source>
        <dbReference type="EMBL" id="RAI01060.1"/>
    </source>
</evidence>
<keyword evidence="5 6" id="KW-0472">Membrane</keyword>
<feature type="transmembrane region" description="Helical" evidence="6">
    <location>
        <begin position="120"/>
        <end position="141"/>
    </location>
</feature>
<dbReference type="Proteomes" id="UP000249590">
    <property type="component" value="Unassembled WGS sequence"/>
</dbReference>
<dbReference type="InterPro" id="IPR001123">
    <property type="entry name" value="LeuE-type"/>
</dbReference>
<feature type="transmembrane region" description="Helical" evidence="6">
    <location>
        <begin position="67"/>
        <end position="91"/>
    </location>
</feature>
<evidence type="ECO:0000256" key="2">
    <source>
        <dbReference type="ARBA" id="ARBA00022475"/>
    </source>
</evidence>
<feature type="transmembrane region" description="Helical" evidence="6">
    <location>
        <begin position="187"/>
        <end position="206"/>
    </location>
</feature>
<accession>A0A8B2NRX5</accession>
<evidence type="ECO:0000256" key="1">
    <source>
        <dbReference type="ARBA" id="ARBA00004651"/>
    </source>
</evidence>